<evidence type="ECO:0000259" key="6">
    <source>
        <dbReference type="Pfam" id="PF02826"/>
    </source>
</evidence>
<dbReference type="GO" id="GO:0030267">
    <property type="term" value="F:glyoxylate reductase (NADPH) activity"/>
    <property type="evidence" value="ECO:0007669"/>
    <property type="project" value="TreeGrafter"/>
</dbReference>
<dbReference type="SUPFAM" id="SSF51735">
    <property type="entry name" value="NAD(P)-binding Rossmann-fold domains"/>
    <property type="match status" value="1"/>
</dbReference>
<keyword evidence="2 4" id="KW-0560">Oxidoreductase</keyword>
<dbReference type="InterPro" id="IPR006139">
    <property type="entry name" value="D-isomer_2_OHA_DH_cat_dom"/>
</dbReference>
<accession>A0A6H9YLU0</accession>
<protein>
    <submittedName>
        <fullName evidence="7">3-phosphoglycerate dehydrogenase</fullName>
    </submittedName>
</protein>
<evidence type="ECO:0000256" key="2">
    <source>
        <dbReference type="ARBA" id="ARBA00023002"/>
    </source>
</evidence>
<evidence type="ECO:0000313" key="8">
    <source>
        <dbReference type="Proteomes" id="UP000468735"/>
    </source>
</evidence>
<dbReference type="Proteomes" id="UP000468735">
    <property type="component" value="Unassembled WGS sequence"/>
</dbReference>
<organism evidence="7 8">
    <name type="scientific">Actinomadura rudentiformis</name>
    <dbReference type="NCBI Taxonomy" id="359158"/>
    <lineage>
        <taxon>Bacteria</taxon>
        <taxon>Bacillati</taxon>
        <taxon>Actinomycetota</taxon>
        <taxon>Actinomycetes</taxon>
        <taxon>Streptosporangiales</taxon>
        <taxon>Thermomonosporaceae</taxon>
        <taxon>Actinomadura</taxon>
    </lineage>
</organism>
<feature type="domain" description="D-isomer specific 2-hydroxyacid dehydrogenase NAD-binding" evidence="6">
    <location>
        <begin position="119"/>
        <end position="292"/>
    </location>
</feature>
<evidence type="ECO:0000256" key="1">
    <source>
        <dbReference type="ARBA" id="ARBA00005854"/>
    </source>
</evidence>
<dbReference type="Pfam" id="PF00389">
    <property type="entry name" value="2-Hacid_dh"/>
    <property type="match status" value="1"/>
</dbReference>
<dbReference type="InterPro" id="IPR006140">
    <property type="entry name" value="D-isomer_DH_NAD-bd"/>
</dbReference>
<dbReference type="GO" id="GO:0051287">
    <property type="term" value="F:NAD binding"/>
    <property type="evidence" value="ECO:0007669"/>
    <property type="project" value="InterPro"/>
</dbReference>
<dbReference type="GO" id="GO:0005829">
    <property type="term" value="C:cytosol"/>
    <property type="evidence" value="ECO:0007669"/>
    <property type="project" value="TreeGrafter"/>
</dbReference>
<dbReference type="GO" id="GO:0016618">
    <property type="term" value="F:hydroxypyruvate reductase [NAD(P)H] activity"/>
    <property type="evidence" value="ECO:0007669"/>
    <property type="project" value="TreeGrafter"/>
</dbReference>
<sequence length="333" mass="34939">MTTPTPTPWRILSLPPLDHDLVRGLFAPLGDAVEITFPETRDKAGLHAALPTAELIIGDFTGQLALDADAVAAAPRLAFVQMPSVGTDSLDLGALAAAEVPAANAAGFNARAVAEWAVGAAFALCRQLVLGDRLVRAGGWPQMELLARGPREIHTQRVGIIGYGPIGEEAARLFGLLGSPVSYWSRRRRPEASATYREFDDLLANSDILVIAVPLTPETTGLLNAEKLALLPPDALLVNVGRGGIAPDADVLAALESGHLAGAALDVFEQEPPPADHPLRTHENVLVSPHTAGGTSMSQIKLVTMVKDNVAAAVSGHPVTNVVNGVNPQVKRR</sequence>
<dbReference type="InterPro" id="IPR050223">
    <property type="entry name" value="D-isomer_2-hydroxyacid_DH"/>
</dbReference>
<dbReference type="AlphaFoldDB" id="A0A6H9YLU0"/>
<evidence type="ECO:0000259" key="5">
    <source>
        <dbReference type="Pfam" id="PF00389"/>
    </source>
</evidence>
<evidence type="ECO:0000256" key="3">
    <source>
        <dbReference type="ARBA" id="ARBA00023027"/>
    </source>
</evidence>
<dbReference type="Gene3D" id="3.40.50.720">
    <property type="entry name" value="NAD(P)-binding Rossmann-like Domain"/>
    <property type="match status" value="2"/>
</dbReference>
<proteinExistence type="inferred from homology"/>
<evidence type="ECO:0000256" key="4">
    <source>
        <dbReference type="RuleBase" id="RU003719"/>
    </source>
</evidence>
<name>A0A6H9YLU0_9ACTN</name>
<comment type="similarity">
    <text evidence="1 4">Belongs to the D-isomer specific 2-hydroxyacid dehydrogenase family.</text>
</comment>
<dbReference type="SUPFAM" id="SSF52283">
    <property type="entry name" value="Formate/glycerate dehydrogenase catalytic domain-like"/>
    <property type="match status" value="1"/>
</dbReference>
<dbReference type="OrthoDB" id="117809at2"/>
<dbReference type="EMBL" id="WBMT01000017">
    <property type="protein sequence ID" value="KAB2344116.1"/>
    <property type="molecule type" value="Genomic_DNA"/>
</dbReference>
<reference evidence="7 8" key="1">
    <citation type="submission" date="2019-09" db="EMBL/GenBank/DDBJ databases">
        <title>Actinomadura physcomitrii sp. nov., a novel actinomycete isolated from moss [Physcomitrium sphaericum (Ludw) Fuernr].</title>
        <authorList>
            <person name="Zhuang X."/>
            <person name="Liu C."/>
        </authorList>
    </citation>
    <scope>NUCLEOTIDE SEQUENCE [LARGE SCALE GENOMIC DNA]</scope>
    <source>
        <strain evidence="7 8">HMC1</strain>
    </source>
</reference>
<keyword evidence="3" id="KW-0520">NAD</keyword>
<gene>
    <name evidence="7" type="ORF">F8566_32900</name>
</gene>
<comment type="caution">
    <text evidence="7">The sequence shown here is derived from an EMBL/GenBank/DDBJ whole genome shotgun (WGS) entry which is preliminary data.</text>
</comment>
<dbReference type="Pfam" id="PF02826">
    <property type="entry name" value="2-Hacid_dh_C"/>
    <property type="match status" value="1"/>
</dbReference>
<dbReference type="PANTHER" id="PTHR10996:SF178">
    <property type="entry name" value="2-HYDROXYACID DEHYDROGENASE YGL185C-RELATED"/>
    <property type="match status" value="1"/>
</dbReference>
<evidence type="ECO:0000313" key="7">
    <source>
        <dbReference type="EMBL" id="KAB2344116.1"/>
    </source>
</evidence>
<dbReference type="RefSeq" id="WP_151565744.1">
    <property type="nucleotide sequence ID" value="NZ_WBMT01000017.1"/>
</dbReference>
<dbReference type="InterPro" id="IPR036291">
    <property type="entry name" value="NAD(P)-bd_dom_sf"/>
</dbReference>
<dbReference type="PANTHER" id="PTHR10996">
    <property type="entry name" value="2-HYDROXYACID DEHYDROGENASE-RELATED"/>
    <property type="match status" value="1"/>
</dbReference>
<feature type="domain" description="D-isomer specific 2-hydroxyacid dehydrogenase catalytic" evidence="5">
    <location>
        <begin position="30"/>
        <end position="324"/>
    </location>
</feature>
<keyword evidence="8" id="KW-1185">Reference proteome</keyword>